<dbReference type="OrthoDB" id="2196367at2759"/>
<evidence type="ECO:0000313" key="1">
    <source>
        <dbReference type="EMBL" id="KCZ82515.1"/>
    </source>
</evidence>
<organism evidence="1 2">
    <name type="scientific">Anncaliia algerae PRA339</name>
    <dbReference type="NCBI Taxonomy" id="1288291"/>
    <lineage>
        <taxon>Eukaryota</taxon>
        <taxon>Fungi</taxon>
        <taxon>Fungi incertae sedis</taxon>
        <taxon>Microsporidia</taxon>
        <taxon>Tubulinosematoidea</taxon>
        <taxon>Tubulinosematidae</taxon>
        <taxon>Anncaliia</taxon>
    </lineage>
</organism>
<protein>
    <submittedName>
        <fullName evidence="1">Uncharacterized protein</fullName>
    </submittedName>
</protein>
<sequence length="315" mass="36965">MKNNSISELYTKDNENNDEVSWSMVQSQFHELNEEFNEYFPHLDPPKIIFEQSGISFHIKLHIFDTLIELTRSRRSECAALFHVIEIARKIVHDNVTELMNESDKMETTSSLLANIKSKKKKKKKKENKGADLLTPEELKELGIGSHAKQMNLCDTKIIPSKGDIIQIPSPKNEEENITRETENEKDKIREMDGNCDYYAMVKDYCMNKHLCYPEYIFEKTNGLFICTADFENETFTSKYAYKKEDSKEEVSKKIYEFIKDKMIIKTEHLKNASNPDKKESKTEDIQEQVVYTEQNNDKINLERAKNIFKRSKKE</sequence>
<evidence type="ECO:0000313" key="2">
    <source>
        <dbReference type="Proteomes" id="UP000030655"/>
    </source>
</evidence>
<keyword evidence="2" id="KW-1185">Reference proteome</keyword>
<dbReference type="VEuPathDB" id="MicrosporidiaDB:H312_00173"/>
<accession>A0A059F5N9</accession>
<dbReference type="HOGENOM" id="CLU_882702_0_0_1"/>
<dbReference type="AlphaFoldDB" id="A0A059F5N9"/>
<gene>
    <name evidence="1" type="ORF">H312_00173</name>
</gene>
<proteinExistence type="predicted"/>
<reference evidence="2" key="1">
    <citation type="submission" date="2013-02" db="EMBL/GenBank/DDBJ databases">
        <authorList>
            <consortium name="The Broad Institute Genome Sequencing Platform"/>
            <person name="Cuomo C."/>
            <person name="Becnel J."/>
            <person name="Sanscrainte N."/>
            <person name="Walker B."/>
            <person name="Young S.K."/>
            <person name="Zeng Q."/>
            <person name="Gargeya S."/>
            <person name="Fitzgerald M."/>
            <person name="Haas B."/>
            <person name="Abouelleil A."/>
            <person name="Alvarado L."/>
            <person name="Arachchi H.M."/>
            <person name="Berlin A.M."/>
            <person name="Chapman S.B."/>
            <person name="Dewar J."/>
            <person name="Goldberg J."/>
            <person name="Griggs A."/>
            <person name="Gujja S."/>
            <person name="Hansen M."/>
            <person name="Howarth C."/>
            <person name="Imamovic A."/>
            <person name="Larimer J."/>
            <person name="McCowan C."/>
            <person name="Murphy C."/>
            <person name="Neiman D."/>
            <person name="Pearson M."/>
            <person name="Priest M."/>
            <person name="Roberts A."/>
            <person name="Saif S."/>
            <person name="Shea T."/>
            <person name="Sisk P."/>
            <person name="Sykes S."/>
            <person name="Wortman J."/>
            <person name="Nusbaum C."/>
            <person name="Birren B."/>
        </authorList>
    </citation>
    <scope>NUCLEOTIDE SEQUENCE [LARGE SCALE GENOMIC DNA]</scope>
    <source>
        <strain evidence="2">PRA339</strain>
    </source>
</reference>
<reference evidence="1 2" key="2">
    <citation type="submission" date="2014-03" db="EMBL/GenBank/DDBJ databases">
        <title>The Genome Sequence of Anncaliia algerae insect isolate PRA339.</title>
        <authorList>
            <consortium name="The Broad Institute Genome Sequencing Platform"/>
            <consortium name="The Broad Institute Genome Sequencing Center for Infectious Disease"/>
            <person name="Cuomo C."/>
            <person name="Becnel J."/>
            <person name="Sanscrainte N."/>
            <person name="Walker B."/>
            <person name="Young S.K."/>
            <person name="Zeng Q."/>
            <person name="Gargeya S."/>
            <person name="Fitzgerald M."/>
            <person name="Haas B."/>
            <person name="Abouelleil A."/>
            <person name="Alvarado L."/>
            <person name="Arachchi H.M."/>
            <person name="Berlin A.M."/>
            <person name="Chapman S.B."/>
            <person name="Dewar J."/>
            <person name="Goldberg J."/>
            <person name="Griggs A."/>
            <person name="Gujja S."/>
            <person name="Hansen M."/>
            <person name="Howarth C."/>
            <person name="Imamovic A."/>
            <person name="Larimer J."/>
            <person name="McCowan C."/>
            <person name="Murphy C."/>
            <person name="Neiman D."/>
            <person name="Pearson M."/>
            <person name="Priest M."/>
            <person name="Roberts A."/>
            <person name="Saif S."/>
            <person name="Shea T."/>
            <person name="Sisk P."/>
            <person name="Sykes S."/>
            <person name="Wortman J."/>
            <person name="Nusbaum C."/>
            <person name="Birren B."/>
        </authorList>
    </citation>
    <scope>NUCLEOTIDE SEQUENCE [LARGE SCALE GENOMIC DNA]</scope>
    <source>
        <strain evidence="1 2">PRA339</strain>
    </source>
</reference>
<name>A0A059F5N9_9MICR</name>
<dbReference type="Proteomes" id="UP000030655">
    <property type="component" value="Unassembled WGS sequence"/>
</dbReference>
<dbReference type="Gene3D" id="3.30.160.20">
    <property type="match status" value="1"/>
</dbReference>
<dbReference type="EMBL" id="KK365130">
    <property type="protein sequence ID" value="KCZ82515.1"/>
    <property type="molecule type" value="Genomic_DNA"/>
</dbReference>